<feature type="compositionally biased region" description="Low complexity" evidence="1">
    <location>
        <begin position="66"/>
        <end position="85"/>
    </location>
</feature>
<feature type="compositionally biased region" description="Low complexity" evidence="1">
    <location>
        <begin position="328"/>
        <end position="348"/>
    </location>
</feature>
<feature type="non-terminal residue" evidence="2">
    <location>
        <position position="348"/>
    </location>
</feature>
<name>A0A1D2VLV3_9ASCO</name>
<evidence type="ECO:0000256" key="1">
    <source>
        <dbReference type="SAM" id="MobiDB-lite"/>
    </source>
</evidence>
<feature type="compositionally biased region" description="Polar residues" evidence="1">
    <location>
        <begin position="39"/>
        <end position="53"/>
    </location>
</feature>
<evidence type="ECO:0000313" key="2">
    <source>
        <dbReference type="EMBL" id="ODV62589.1"/>
    </source>
</evidence>
<dbReference type="AlphaFoldDB" id="A0A1D2VLV3"/>
<feature type="region of interest" description="Disordered" evidence="1">
    <location>
        <begin position="230"/>
        <end position="264"/>
    </location>
</feature>
<gene>
    <name evidence="2" type="ORF">ASCRUDRAFT_74942</name>
</gene>
<proteinExistence type="predicted"/>
<evidence type="ECO:0000313" key="3">
    <source>
        <dbReference type="Proteomes" id="UP000095038"/>
    </source>
</evidence>
<sequence length="348" mass="38992">MDKLCCTCSPLPLPPLLPLLLAMSYRSLSDPTQKRYHNQKNPASLSTRNSISPPTYLPSGRLNIASHNSPNDVDSNSNSLSGSSSSIPVGYSNPYNYPPANPQYNPYALPGPSQPYPYQHPPNAPNAPPHMPQYLQGPPPPPPSQLPVPIPPAGQYPYPLSSNTSLIYPNQYPLPYTQQQQQQPLPHIPQQQYQSQQQALLPHLQYPTPLQHLQPHVQLKPHQPILTQLNPVPNQDKIDISPETPQSPSKNQFHSSTNKKSIKFNPAYKNTVFINNKLPSIPNEESNKKNSKSKNSKLPAHQFLNFNPDNYIPPNRMSYSDQHKTKSNQKNQSSSTQHQNQSQNLLTF</sequence>
<dbReference type="RefSeq" id="XP_020048896.1">
    <property type="nucleotide sequence ID" value="XM_020192879.1"/>
</dbReference>
<feature type="compositionally biased region" description="Pro residues" evidence="1">
    <location>
        <begin position="112"/>
        <end position="154"/>
    </location>
</feature>
<protein>
    <submittedName>
        <fullName evidence="2">Uncharacterized protein</fullName>
    </submittedName>
</protein>
<accession>A0A1D2VLV3</accession>
<feature type="region of interest" description="Disordered" evidence="1">
    <location>
        <begin position="31"/>
        <end position="85"/>
    </location>
</feature>
<dbReference type="Proteomes" id="UP000095038">
    <property type="component" value="Unassembled WGS sequence"/>
</dbReference>
<feature type="compositionally biased region" description="Polar residues" evidence="1">
    <location>
        <begin position="243"/>
        <end position="259"/>
    </location>
</feature>
<feature type="region of interest" description="Disordered" evidence="1">
    <location>
        <begin position="102"/>
        <end position="164"/>
    </location>
</feature>
<keyword evidence="3" id="KW-1185">Reference proteome</keyword>
<dbReference type="InParanoid" id="A0A1D2VLV3"/>
<dbReference type="EMBL" id="KV454477">
    <property type="protein sequence ID" value="ODV62589.1"/>
    <property type="molecule type" value="Genomic_DNA"/>
</dbReference>
<reference evidence="3" key="1">
    <citation type="submission" date="2016-05" db="EMBL/GenBank/DDBJ databases">
        <title>Comparative genomics of biotechnologically important yeasts.</title>
        <authorList>
            <consortium name="DOE Joint Genome Institute"/>
            <person name="Riley R."/>
            <person name="Haridas S."/>
            <person name="Wolfe K.H."/>
            <person name="Lopes M.R."/>
            <person name="Hittinger C.T."/>
            <person name="Goker M."/>
            <person name="Salamov A."/>
            <person name="Wisecaver J."/>
            <person name="Long T.M."/>
            <person name="Aerts A.L."/>
            <person name="Barry K."/>
            <person name="Choi C."/>
            <person name="Clum A."/>
            <person name="Coughlan A.Y."/>
            <person name="Deshpande S."/>
            <person name="Douglass A.P."/>
            <person name="Hanson S.J."/>
            <person name="Klenk H.-P."/>
            <person name="Labutti K."/>
            <person name="Lapidus A."/>
            <person name="Lindquist E."/>
            <person name="Lipzen A."/>
            <person name="Meier-Kolthoff J.P."/>
            <person name="Ohm R.A."/>
            <person name="Otillar R.P."/>
            <person name="Pangilinan J."/>
            <person name="Peng Y."/>
            <person name="Rokas A."/>
            <person name="Rosa C.A."/>
            <person name="Scheuner C."/>
            <person name="Sibirny A.A."/>
            <person name="Slot J.C."/>
            <person name="Stielow J.B."/>
            <person name="Sun H."/>
            <person name="Kurtzman C.P."/>
            <person name="Blackwell M."/>
            <person name="Grigoriev I.V."/>
            <person name="Jeffries T.W."/>
        </authorList>
    </citation>
    <scope>NUCLEOTIDE SEQUENCE [LARGE SCALE GENOMIC DNA]</scope>
    <source>
        <strain evidence="3">DSM 1968</strain>
    </source>
</reference>
<organism evidence="2 3">
    <name type="scientific">Ascoidea rubescens DSM 1968</name>
    <dbReference type="NCBI Taxonomy" id="1344418"/>
    <lineage>
        <taxon>Eukaryota</taxon>
        <taxon>Fungi</taxon>
        <taxon>Dikarya</taxon>
        <taxon>Ascomycota</taxon>
        <taxon>Saccharomycotina</taxon>
        <taxon>Saccharomycetes</taxon>
        <taxon>Ascoideaceae</taxon>
        <taxon>Ascoidea</taxon>
    </lineage>
</organism>
<dbReference type="GeneID" id="30966515"/>
<feature type="region of interest" description="Disordered" evidence="1">
    <location>
        <begin position="278"/>
        <end position="348"/>
    </location>
</feature>